<reference evidence="2 3" key="1">
    <citation type="journal article" date="2014" name="Antonie Van Leeuwenhoek">
        <title>Roseivivax atlanticus sp. nov., isolated from surface seawater of the Atlantic Ocean.</title>
        <authorList>
            <person name="Li G."/>
            <person name="Lai Q."/>
            <person name="Liu X."/>
            <person name="Sun F."/>
            <person name="Shao Z."/>
        </authorList>
    </citation>
    <scope>NUCLEOTIDE SEQUENCE [LARGE SCALE GENOMIC DNA]</scope>
    <source>
        <strain evidence="2 3">22II-s10s</strain>
    </source>
</reference>
<name>W4HJN9_9RHOB</name>
<organism evidence="2 3">
    <name type="scientific">Roseivivax marinus</name>
    <dbReference type="NCBI Taxonomy" id="1379903"/>
    <lineage>
        <taxon>Bacteria</taxon>
        <taxon>Pseudomonadati</taxon>
        <taxon>Pseudomonadota</taxon>
        <taxon>Alphaproteobacteria</taxon>
        <taxon>Rhodobacterales</taxon>
        <taxon>Roseobacteraceae</taxon>
        <taxon>Roseivivax</taxon>
    </lineage>
</organism>
<dbReference type="AlphaFoldDB" id="W4HJN9"/>
<feature type="compositionally biased region" description="Low complexity" evidence="1">
    <location>
        <begin position="98"/>
        <end position="117"/>
    </location>
</feature>
<accession>W4HJN9</accession>
<dbReference type="EMBL" id="AQQW01000006">
    <property type="protein sequence ID" value="ETW12638.1"/>
    <property type="molecule type" value="Genomic_DNA"/>
</dbReference>
<evidence type="ECO:0000256" key="1">
    <source>
        <dbReference type="SAM" id="MobiDB-lite"/>
    </source>
</evidence>
<dbReference type="STRING" id="1379903.ATO8_11489"/>
<dbReference type="Proteomes" id="UP000019063">
    <property type="component" value="Unassembled WGS sequence"/>
</dbReference>
<evidence type="ECO:0008006" key="4">
    <source>
        <dbReference type="Google" id="ProtNLM"/>
    </source>
</evidence>
<proteinExistence type="predicted"/>
<dbReference type="RefSeq" id="WP_043844646.1">
    <property type="nucleotide sequence ID" value="NZ_AQQW01000006.1"/>
</dbReference>
<comment type="caution">
    <text evidence="2">The sequence shown here is derived from an EMBL/GenBank/DDBJ whole genome shotgun (WGS) entry which is preliminary data.</text>
</comment>
<feature type="compositionally biased region" description="Low complexity" evidence="1">
    <location>
        <begin position="134"/>
        <end position="148"/>
    </location>
</feature>
<dbReference type="PATRIC" id="fig|1317118.6.peg.2368"/>
<keyword evidence="3" id="KW-1185">Reference proteome</keyword>
<sequence length="239" mass="25413">MPNYEYKVLPAPSRGEKAKGVKGNEARFAHAIEKLMNEMASGGWEYQRAETLPSEERSGLTGSVTVWRTMLVFRRAIGDGDAELKPRMLEAPAPKPAPSISTAAPAAAAVAAPAVTPRDARPAQEPRTDEPRAATEQTEPATQEPQEAPIDELSAALASAPVPTEPAPADPTDADQNEADQPGDTANLQHALQPGPAPEKPSAPEGWHDNGVEETEQVRDLSAILRARAAQSPDDPDDR</sequence>
<evidence type="ECO:0000313" key="3">
    <source>
        <dbReference type="Proteomes" id="UP000019063"/>
    </source>
</evidence>
<feature type="region of interest" description="Disordered" evidence="1">
    <location>
        <begin position="78"/>
        <end position="239"/>
    </location>
</feature>
<feature type="compositionally biased region" description="Basic and acidic residues" evidence="1">
    <location>
        <begin position="118"/>
        <end position="133"/>
    </location>
</feature>
<evidence type="ECO:0000313" key="2">
    <source>
        <dbReference type="EMBL" id="ETW12638.1"/>
    </source>
</evidence>
<gene>
    <name evidence="2" type="ORF">ATO8_11489</name>
</gene>
<dbReference type="eggNOG" id="ENOG5032S3Y">
    <property type="taxonomic scope" value="Bacteria"/>
</dbReference>
<feature type="compositionally biased region" description="Basic and acidic residues" evidence="1">
    <location>
        <begin position="206"/>
        <end position="219"/>
    </location>
</feature>
<protein>
    <recommendedName>
        <fullName evidence="4">DUF4177 domain-containing protein</fullName>
    </recommendedName>
</protein>
<feature type="compositionally biased region" description="Basic and acidic residues" evidence="1">
    <location>
        <begin position="78"/>
        <end position="88"/>
    </location>
</feature>